<dbReference type="Pfam" id="PF02633">
    <property type="entry name" value="Creatininase"/>
    <property type="match status" value="1"/>
</dbReference>
<comment type="cofactor">
    <cofactor evidence="1">
        <name>Zn(2+)</name>
        <dbReference type="ChEBI" id="CHEBI:29105"/>
    </cofactor>
</comment>
<dbReference type="InterPro" id="IPR003785">
    <property type="entry name" value="Creatininase/forma_Hydrolase"/>
</dbReference>
<dbReference type="SUPFAM" id="SSF102215">
    <property type="entry name" value="Creatininase"/>
    <property type="match status" value="1"/>
</dbReference>
<gene>
    <name evidence="6" type="ORF">IMF26_03805</name>
</gene>
<evidence type="ECO:0000313" key="6">
    <source>
        <dbReference type="EMBL" id="QUL99191.1"/>
    </source>
</evidence>
<dbReference type="EMBL" id="CP062796">
    <property type="protein sequence ID" value="QUL99191.1"/>
    <property type="molecule type" value="Genomic_DNA"/>
</dbReference>
<organism evidence="6">
    <name type="scientific">Candidatus Fermentithermobacillus carboniphilus</name>
    <dbReference type="NCBI Taxonomy" id="3085328"/>
    <lineage>
        <taxon>Bacteria</taxon>
        <taxon>Bacillati</taxon>
        <taxon>Bacillota</taxon>
        <taxon>Candidatus Fermentithermobacillia</taxon>
        <taxon>Candidatus Fermentithermobacillales</taxon>
        <taxon>Candidatus Fermentithermobacillaceae</taxon>
        <taxon>Candidatus Fermentithermobacillus</taxon>
    </lineage>
</organism>
<dbReference type="Gene3D" id="3.40.50.10310">
    <property type="entry name" value="Creatininase"/>
    <property type="match status" value="1"/>
</dbReference>
<dbReference type="GO" id="GO:0046872">
    <property type="term" value="F:metal ion binding"/>
    <property type="evidence" value="ECO:0007669"/>
    <property type="project" value="UniProtKB-KW"/>
</dbReference>
<name>A0AAT9LDF8_9FIRM</name>
<keyword evidence="2" id="KW-0479">Metal-binding</keyword>
<dbReference type="GO" id="GO:0009231">
    <property type="term" value="P:riboflavin biosynthetic process"/>
    <property type="evidence" value="ECO:0007669"/>
    <property type="project" value="TreeGrafter"/>
</dbReference>
<dbReference type="AlphaFoldDB" id="A0AAT9LDF8"/>
<dbReference type="PANTHER" id="PTHR35005">
    <property type="entry name" value="3-DEHYDRO-SCYLLO-INOSOSE HYDROLASE"/>
    <property type="match status" value="1"/>
</dbReference>
<keyword evidence="4" id="KW-0862">Zinc</keyword>
<evidence type="ECO:0000256" key="5">
    <source>
        <dbReference type="ARBA" id="ARBA00024029"/>
    </source>
</evidence>
<reference evidence="6" key="2">
    <citation type="journal article" date="2023" name="Biology">
        <title>Prokaryotic Life Associated with Coal-Fire Gas Vents Revealed by Metagenomics.</title>
        <authorList>
            <person name="Kadnikov V.V."/>
            <person name="Mardanov A.V."/>
            <person name="Beletsky A.V."/>
            <person name="Karnachuk O.V."/>
            <person name="Ravin N.V."/>
        </authorList>
    </citation>
    <scope>NUCLEOTIDE SEQUENCE</scope>
    <source>
        <strain evidence="6">Bu02</strain>
    </source>
</reference>
<comment type="similarity">
    <text evidence="5">Belongs to the creatininase superfamily.</text>
</comment>
<proteinExistence type="inferred from homology"/>
<evidence type="ECO:0000256" key="2">
    <source>
        <dbReference type="ARBA" id="ARBA00022723"/>
    </source>
</evidence>
<dbReference type="PANTHER" id="PTHR35005:SF1">
    <property type="entry name" value="2-AMINO-5-FORMYLAMINO-6-RIBOSYLAMINOPYRIMIDIN-4(3H)-ONE 5'-MONOPHOSPHATE DEFORMYLASE"/>
    <property type="match status" value="1"/>
</dbReference>
<dbReference type="InterPro" id="IPR024087">
    <property type="entry name" value="Creatininase-like_sf"/>
</dbReference>
<accession>A0AAT9LDF8</accession>
<reference evidence="6" key="1">
    <citation type="submission" date="2020-10" db="EMBL/GenBank/DDBJ databases">
        <authorList>
            <person name="Kadnikov V."/>
            <person name="Beletsky A.V."/>
            <person name="Mardanov A.V."/>
            <person name="Karnachuk O.V."/>
            <person name="Ravin N.V."/>
        </authorList>
    </citation>
    <scope>NUCLEOTIDE SEQUENCE</scope>
    <source>
        <strain evidence="6">Bu02</strain>
    </source>
</reference>
<dbReference type="GO" id="GO:0016811">
    <property type="term" value="F:hydrolase activity, acting on carbon-nitrogen (but not peptide) bonds, in linear amides"/>
    <property type="evidence" value="ECO:0007669"/>
    <property type="project" value="TreeGrafter"/>
</dbReference>
<dbReference type="KEGG" id="fcz:IMF26_03805"/>
<evidence type="ECO:0000256" key="3">
    <source>
        <dbReference type="ARBA" id="ARBA00022801"/>
    </source>
</evidence>
<keyword evidence="3" id="KW-0378">Hydrolase</keyword>
<protein>
    <submittedName>
        <fullName evidence="6">Creatininase family protein</fullName>
    </submittedName>
</protein>
<sequence length="256" mass="28506">MDQNVAHPKSLYLYDMTWPEVKAALPDIKVAIIPTGSTEQHGPHGTFEVDSARAREFAKRLAQRVYPHALVTPCVTFGISGHHMHFPGTISLRAETFIQVLMDIVWSLYQHGIRRFFFINGHGGNKPALTIVVNRIRQEMDAKAAWASPTSVADDVIKQRVKSPMIGHACESEMSQCLYLCHETVRTEYLTKGEIYDEALAKHLSAVPVEEGRFWEEITANGALGDASQANVELGQVAIETALDRLTAFLVNFMNS</sequence>
<evidence type="ECO:0000256" key="4">
    <source>
        <dbReference type="ARBA" id="ARBA00022833"/>
    </source>
</evidence>
<evidence type="ECO:0000256" key="1">
    <source>
        <dbReference type="ARBA" id="ARBA00001947"/>
    </source>
</evidence>